<feature type="region of interest" description="Disordered" evidence="1">
    <location>
        <begin position="144"/>
        <end position="165"/>
    </location>
</feature>
<keyword evidence="3" id="KW-1185">Reference proteome</keyword>
<protein>
    <submittedName>
        <fullName evidence="2">Uncharacterized protein</fullName>
    </submittedName>
</protein>
<dbReference type="AlphaFoldDB" id="A0A1G6Z336"/>
<feature type="region of interest" description="Disordered" evidence="1">
    <location>
        <begin position="39"/>
        <end position="58"/>
    </location>
</feature>
<organism evidence="2 3">
    <name type="scientific">Rhodococcus tukisamuensis</name>
    <dbReference type="NCBI Taxonomy" id="168276"/>
    <lineage>
        <taxon>Bacteria</taxon>
        <taxon>Bacillati</taxon>
        <taxon>Actinomycetota</taxon>
        <taxon>Actinomycetes</taxon>
        <taxon>Mycobacteriales</taxon>
        <taxon>Nocardiaceae</taxon>
        <taxon>Rhodococcus</taxon>
    </lineage>
</organism>
<gene>
    <name evidence="2" type="ORF">SAMN05444580_10865</name>
</gene>
<evidence type="ECO:0000313" key="2">
    <source>
        <dbReference type="EMBL" id="SDD96226.1"/>
    </source>
</evidence>
<evidence type="ECO:0000313" key="3">
    <source>
        <dbReference type="Proteomes" id="UP000199417"/>
    </source>
</evidence>
<accession>A0A1G6Z336</accession>
<dbReference type="STRING" id="168276.SAMN05444580_10865"/>
<proteinExistence type="predicted"/>
<evidence type="ECO:0000256" key="1">
    <source>
        <dbReference type="SAM" id="MobiDB-lite"/>
    </source>
</evidence>
<dbReference type="Proteomes" id="UP000199417">
    <property type="component" value="Unassembled WGS sequence"/>
</dbReference>
<name>A0A1G6Z336_9NOCA</name>
<sequence>MRRTVRVFWGPRPEPVGSVAERWCTTLNGVDELLEATEPGRDRSWRQVRPSGPPTDLPADAVVPEAELLAMLAQVWEPDFGDVTDDDILDALERDAGFAVGDPCIGRHAYLYPRHPVVPLLPAPVAPQAPLSPPRSLRRLRSALPGRSAGSAQPSPVAPQAPLLG</sequence>
<dbReference type="EMBL" id="FNAB01000008">
    <property type="protein sequence ID" value="SDD96226.1"/>
    <property type="molecule type" value="Genomic_DNA"/>
</dbReference>
<reference evidence="2 3" key="1">
    <citation type="submission" date="2016-10" db="EMBL/GenBank/DDBJ databases">
        <authorList>
            <person name="de Groot N.N."/>
        </authorList>
    </citation>
    <scope>NUCLEOTIDE SEQUENCE [LARGE SCALE GENOMIC DNA]</scope>
    <source>
        <strain evidence="2 3">JCM 11308</strain>
    </source>
</reference>